<evidence type="ECO:0000256" key="1">
    <source>
        <dbReference type="SAM" id="Phobius"/>
    </source>
</evidence>
<accession>A0A7C3AA34</accession>
<gene>
    <name evidence="2" type="ORF">ENP13_02990</name>
</gene>
<feature type="transmembrane region" description="Helical" evidence="1">
    <location>
        <begin position="12"/>
        <end position="37"/>
    </location>
</feature>
<keyword evidence="1" id="KW-0812">Transmembrane</keyword>
<organism evidence="2">
    <name type="scientific">Thermorudis sp</name>
    <dbReference type="NCBI Taxonomy" id="1969470"/>
    <lineage>
        <taxon>Bacteria</taxon>
        <taxon>Pseudomonadati</taxon>
        <taxon>Thermomicrobiota</taxon>
        <taxon>Thermomicrobia</taxon>
        <taxon>Thermomicrobia incertae sedis</taxon>
        <taxon>Thermorudis</taxon>
    </lineage>
</organism>
<keyword evidence="1" id="KW-1133">Transmembrane helix</keyword>
<protein>
    <submittedName>
        <fullName evidence="2">Uncharacterized protein</fullName>
    </submittedName>
</protein>
<comment type="caution">
    <text evidence="2">The sequence shown here is derived from an EMBL/GenBank/DDBJ whole genome shotgun (WGS) entry which is preliminary data.</text>
</comment>
<name>A0A7C3AA34_9BACT</name>
<proteinExistence type="predicted"/>
<dbReference type="EMBL" id="DSID01000234">
    <property type="protein sequence ID" value="HEX70193.1"/>
    <property type="molecule type" value="Genomic_DNA"/>
</dbReference>
<reference evidence="2" key="1">
    <citation type="journal article" date="2020" name="mSystems">
        <title>Genome- and Community-Level Interaction Insights into Carbon Utilization and Element Cycling Functions of Hydrothermarchaeota in Hydrothermal Sediment.</title>
        <authorList>
            <person name="Zhou Z."/>
            <person name="Liu Y."/>
            <person name="Xu W."/>
            <person name="Pan J."/>
            <person name="Luo Z.H."/>
            <person name="Li M."/>
        </authorList>
    </citation>
    <scope>NUCLEOTIDE SEQUENCE [LARGE SCALE GENOMIC DNA]</scope>
    <source>
        <strain evidence="2">SpSt-192</strain>
    </source>
</reference>
<sequence>MDLHGLVYLPEWLLALLVLFGPSIAACALGIGLALWYTRQDSAATQRAETLLRELLGAEAYQQLVSQGYLLVPSPSRPHRTYRIPHRPEMVEVYEEGKLVSKLCIRPVVRVPDADIVLMHKLMIEGNEEQYLRTANHFSPGILRDFRGTM</sequence>
<keyword evidence="1" id="KW-0472">Membrane</keyword>
<evidence type="ECO:0000313" key="2">
    <source>
        <dbReference type="EMBL" id="HEX70193.1"/>
    </source>
</evidence>
<dbReference type="AlphaFoldDB" id="A0A7C3AA34"/>